<protein>
    <submittedName>
        <fullName evidence="1">Uncharacterized protein</fullName>
    </submittedName>
</protein>
<dbReference type="Proteomes" id="UP000269396">
    <property type="component" value="Unassembled WGS sequence"/>
</dbReference>
<reference evidence="1 2" key="1">
    <citation type="submission" date="2018-11" db="EMBL/GenBank/DDBJ databases">
        <authorList>
            <consortium name="Pathogen Informatics"/>
        </authorList>
    </citation>
    <scope>NUCLEOTIDE SEQUENCE [LARGE SCALE GENOMIC DNA]</scope>
    <source>
        <strain>Denwood</strain>
        <strain evidence="2">Zambia</strain>
    </source>
</reference>
<organism evidence="1 2">
    <name type="scientific">Schistosoma mattheei</name>
    <dbReference type="NCBI Taxonomy" id="31246"/>
    <lineage>
        <taxon>Eukaryota</taxon>
        <taxon>Metazoa</taxon>
        <taxon>Spiralia</taxon>
        <taxon>Lophotrochozoa</taxon>
        <taxon>Platyhelminthes</taxon>
        <taxon>Trematoda</taxon>
        <taxon>Digenea</taxon>
        <taxon>Strigeidida</taxon>
        <taxon>Schistosomatoidea</taxon>
        <taxon>Schistosomatidae</taxon>
        <taxon>Schistosoma</taxon>
    </lineage>
</organism>
<dbReference type="AlphaFoldDB" id="A0A183PUX3"/>
<proteinExistence type="predicted"/>
<evidence type="ECO:0000313" key="1">
    <source>
        <dbReference type="EMBL" id="VDP76301.1"/>
    </source>
</evidence>
<accession>A0A183PUX3</accession>
<evidence type="ECO:0000313" key="2">
    <source>
        <dbReference type="Proteomes" id="UP000269396"/>
    </source>
</evidence>
<name>A0A183PUX3_9TREM</name>
<sequence>MYLHPRVGVHSGTQTQYHLIQTPSSYPLTYLCLTSLPPFANEKLLDSVRSKNVNNTNSSNKVECSSSDANMVAAVAFNAVRRWFTNSSTLTNSDNTMKSVWNENMRTGNSGTNSIGFMHQSNILHYASLNSRLQHPLPPPPLVLNSNVSNTTTQNSTYNNYGMFMHRGHHSSGYVPNHTAPMLRGGKKRSHSQSSVNELFDISSLTRSSQGSLNIMQSIRGSHSMGPSAEGSYGHLSAVQLEIILGLNTSVLTSHTVKLDDACPTQIRDTDPFKIAGMLF</sequence>
<dbReference type="EMBL" id="UZAL01039967">
    <property type="protein sequence ID" value="VDP76301.1"/>
    <property type="molecule type" value="Genomic_DNA"/>
</dbReference>
<gene>
    <name evidence="1" type="ORF">SMTD_LOCUS18159</name>
</gene>
<keyword evidence="2" id="KW-1185">Reference proteome</keyword>
<dbReference type="STRING" id="31246.A0A183PUX3"/>